<name>A0A108UAJ3_9GAMM</name>
<keyword evidence="3" id="KW-1185">Reference proteome</keyword>
<evidence type="ECO:0000256" key="1">
    <source>
        <dbReference type="SAM" id="MobiDB-lite"/>
    </source>
</evidence>
<accession>A0A108UAJ3</accession>
<gene>
    <name evidence="2" type="ORF">AZ78_3145</name>
</gene>
<sequence length="114" mass="11724">MAVNELGRGTQSSASHHSGTSTAKTEASIADTASGVDKSKQTAGTDPASPLAHHDDCDCDGLSGCACSCMLTFFPGRNAPLFAAQHLLASAYLAQPLLPPVGEEISRLFRPPIA</sequence>
<comment type="caution">
    <text evidence="2">The sequence shown here is derived from an EMBL/GenBank/DDBJ whole genome shotgun (WGS) entry which is preliminary data.</text>
</comment>
<dbReference type="AlphaFoldDB" id="A0A108UAJ3"/>
<organism evidence="2 3">
    <name type="scientific">Lysobacter capsici AZ78</name>
    <dbReference type="NCBI Taxonomy" id="1444315"/>
    <lineage>
        <taxon>Bacteria</taxon>
        <taxon>Pseudomonadati</taxon>
        <taxon>Pseudomonadota</taxon>
        <taxon>Gammaproteobacteria</taxon>
        <taxon>Lysobacterales</taxon>
        <taxon>Lysobacteraceae</taxon>
        <taxon>Lysobacter</taxon>
    </lineage>
</organism>
<dbReference type="Proteomes" id="UP000023435">
    <property type="component" value="Unassembled WGS sequence"/>
</dbReference>
<protein>
    <submittedName>
        <fullName evidence="2">Uncharacterized protein</fullName>
    </submittedName>
</protein>
<dbReference type="EMBL" id="JAJA02000001">
    <property type="protein sequence ID" value="KWS05593.1"/>
    <property type="molecule type" value="Genomic_DNA"/>
</dbReference>
<reference evidence="2 3" key="1">
    <citation type="journal article" date="2014" name="Genome Announc.">
        <title>Draft Genome Sequence of Lysobacter capsici AZ78, a Bacterium Antagonistic to Plant-Pathogenic Oomycetes.</title>
        <authorList>
            <person name="Puopolo G."/>
            <person name="Sonego P."/>
            <person name="Engelen K."/>
            <person name="Pertot I."/>
        </authorList>
    </citation>
    <scope>NUCLEOTIDE SEQUENCE [LARGE SCALE GENOMIC DNA]</scope>
    <source>
        <strain evidence="2 3">AZ78</strain>
    </source>
</reference>
<feature type="region of interest" description="Disordered" evidence="1">
    <location>
        <begin position="1"/>
        <end position="51"/>
    </location>
</feature>
<evidence type="ECO:0000313" key="3">
    <source>
        <dbReference type="Proteomes" id="UP000023435"/>
    </source>
</evidence>
<feature type="compositionally biased region" description="Low complexity" evidence="1">
    <location>
        <begin position="9"/>
        <end position="23"/>
    </location>
</feature>
<evidence type="ECO:0000313" key="2">
    <source>
        <dbReference type="EMBL" id="KWS05593.1"/>
    </source>
</evidence>
<dbReference type="InterPro" id="IPR048034">
    <property type="entry name" value="CopL-like"/>
</dbReference>
<proteinExistence type="predicted"/>
<dbReference type="NCBIfam" id="NF033807">
    <property type="entry name" value="CopL_fam"/>
    <property type="match status" value="1"/>
</dbReference>